<keyword evidence="2" id="KW-1185">Reference proteome</keyword>
<name>A0A1B8A3E7_FUSPO</name>
<dbReference type="GO" id="GO:0003824">
    <property type="term" value="F:catalytic activity"/>
    <property type="evidence" value="ECO:0007669"/>
    <property type="project" value="InterPro"/>
</dbReference>
<dbReference type="GO" id="GO:0009116">
    <property type="term" value="P:nucleoside metabolic process"/>
    <property type="evidence" value="ECO:0007669"/>
    <property type="project" value="InterPro"/>
</dbReference>
<dbReference type="STRING" id="36050.A0A1B8A3E7"/>
<evidence type="ECO:0000313" key="2">
    <source>
        <dbReference type="Proteomes" id="UP000091967"/>
    </source>
</evidence>
<sequence>MSDPNDYTAGWICAITMEYVAAQEFLDEEHEGLEFVSLNDNSHYILGKVGKHNVVIAALTDNEHGKSLASVARDMMHSFPNIRLGLMVGIVGRAPGKHDVCIERPKQVGR</sequence>
<dbReference type="EMBL" id="LYXU01000176">
    <property type="protein sequence ID" value="OBS14996.1"/>
    <property type="molecule type" value="Genomic_DNA"/>
</dbReference>
<dbReference type="Gene3D" id="3.40.50.1580">
    <property type="entry name" value="Nucleoside phosphorylase domain"/>
    <property type="match status" value="1"/>
</dbReference>
<evidence type="ECO:0000313" key="1">
    <source>
        <dbReference type="EMBL" id="OBS14996.1"/>
    </source>
</evidence>
<dbReference type="SUPFAM" id="SSF53167">
    <property type="entry name" value="Purine and uridine phosphorylases"/>
    <property type="match status" value="1"/>
</dbReference>
<proteinExistence type="predicted"/>
<reference evidence="1 2" key="1">
    <citation type="submission" date="2016-06" db="EMBL/GenBank/DDBJ databases">
        <title>Living apart together: crosstalk between the core and supernumerary genomes in a fungal plant pathogen.</title>
        <authorList>
            <person name="Vanheule A."/>
            <person name="Audenaert K."/>
            <person name="Warris S."/>
            <person name="Van De Geest H."/>
            <person name="Schijlen E."/>
            <person name="Hofte M."/>
            <person name="De Saeger S."/>
            <person name="Haesaert G."/>
            <person name="Waalwijk C."/>
            <person name="Van Der Lee T."/>
        </authorList>
    </citation>
    <scope>NUCLEOTIDE SEQUENCE [LARGE SCALE GENOMIC DNA]</scope>
    <source>
        <strain evidence="1 2">2516</strain>
    </source>
</reference>
<dbReference type="InterPro" id="IPR035994">
    <property type="entry name" value="Nucleoside_phosphorylase_sf"/>
</dbReference>
<dbReference type="PANTHER" id="PTHR46082:SF11">
    <property type="entry name" value="AAA+ ATPASE DOMAIN-CONTAINING PROTEIN-RELATED"/>
    <property type="match status" value="1"/>
</dbReference>
<dbReference type="PANTHER" id="PTHR46082">
    <property type="entry name" value="ATP/GTP-BINDING PROTEIN-RELATED"/>
    <property type="match status" value="1"/>
</dbReference>
<accession>A0A1B8A3E7</accession>
<dbReference type="AlphaFoldDB" id="A0A1B8A3E7"/>
<comment type="caution">
    <text evidence="1">The sequence shown here is derived from an EMBL/GenBank/DDBJ whole genome shotgun (WGS) entry which is preliminary data.</text>
</comment>
<dbReference type="OMA" id="CAITMEY"/>
<dbReference type="Proteomes" id="UP000091967">
    <property type="component" value="Unassembled WGS sequence"/>
</dbReference>
<organism evidence="1 2">
    <name type="scientific">Fusarium poae</name>
    <dbReference type="NCBI Taxonomy" id="36050"/>
    <lineage>
        <taxon>Eukaryota</taxon>
        <taxon>Fungi</taxon>
        <taxon>Dikarya</taxon>
        <taxon>Ascomycota</taxon>
        <taxon>Pezizomycotina</taxon>
        <taxon>Sordariomycetes</taxon>
        <taxon>Hypocreomycetidae</taxon>
        <taxon>Hypocreales</taxon>
        <taxon>Nectriaceae</taxon>
        <taxon>Fusarium</taxon>
    </lineage>
</organism>
<gene>
    <name evidence="1" type="ORF">FPOA_14024</name>
</gene>
<protein>
    <submittedName>
        <fullName evidence="1">Uncharacterized protein</fullName>
    </submittedName>
</protein>
<dbReference type="InterPro" id="IPR053137">
    <property type="entry name" value="NLR-like"/>
</dbReference>